<comment type="caution">
    <text evidence="1">The sequence shown here is derived from an EMBL/GenBank/DDBJ whole genome shotgun (WGS) entry which is preliminary data.</text>
</comment>
<gene>
    <name evidence="1" type="ORF">LCGC14_2857230</name>
</gene>
<dbReference type="EMBL" id="LAZR01055128">
    <property type="protein sequence ID" value="KKK77077.1"/>
    <property type="molecule type" value="Genomic_DNA"/>
</dbReference>
<evidence type="ECO:0008006" key="2">
    <source>
        <dbReference type="Google" id="ProtNLM"/>
    </source>
</evidence>
<evidence type="ECO:0000313" key="1">
    <source>
        <dbReference type="EMBL" id="KKK77077.1"/>
    </source>
</evidence>
<accession>A0A0F8Y6L4</accession>
<sequence>MEELETWQNFRKSQVSISKRIKLASIDGVIDRMQEKRALKPPEMVDEQSTLLLIIAEGGVLVFSYPFTDKWKQDETLFSSFLSAFTSFSDEFFSEGLDRAKFGQHTVLMESVGSFFVCYLYEGQTYAAKQKLSKFAEAIQNTNSIWQILDKFYKTNQILEIKDNPPLENLITEIFLS</sequence>
<protein>
    <recommendedName>
        <fullName evidence="2">FUZ/MON1/HPS1 first Longin domain-containing protein</fullName>
    </recommendedName>
</protein>
<proteinExistence type="predicted"/>
<name>A0A0F8Y6L4_9ZZZZ</name>
<dbReference type="AlphaFoldDB" id="A0A0F8Y6L4"/>
<organism evidence="1">
    <name type="scientific">marine sediment metagenome</name>
    <dbReference type="NCBI Taxonomy" id="412755"/>
    <lineage>
        <taxon>unclassified sequences</taxon>
        <taxon>metagenomes</taxon>
        <taxon>ecological metagenomes</taxon>
    </lineage>
</organism>
<reference evidence="1" key="1">
    <citation type="journal article" date="2015" name="Nature">
        <title>Complex archaea that bridge the gap between prokaryotes and eukaryotes.</title>
        <authorList>
            <person name="Spang A."/>
            <person name="Saw J.H."/>
            <person name="Jorgensen S.L."/>
            <person name="Zaremba-Niedzwiedzka K."/>
            <person name="Martijn J."/>
            <person name="Lind A.E."/>
            <person name="van Eijk R."/>
            <person name="Schleper C."/>
            <person name="Guy L."/>
            <person name="Ettema T.J."/>
        </authorList>
    </citation>
    <scope>NUCLEOTIDE SEQUENCE</scope>
</reference>